<reference evidence="2" key="1">
    <citation type="submission" date="2017-07" db="EMBL/GenBank/DDBJ databases">
        <title>Taro Niue Genome Assembly and Annotation.</title>
        <authorList>
            <person name="Atibalentja N."/>
            <person name="Keating K."/>
            <person name="Fields C.J."/>
        </authorList>
    </citation>
    <scope>NUCLEOTIDE SEQUENCE</scope>
    <source>
        <strain evidence="2">Niue_2</strain>
        <tissue evidence="2">Leaf</tissue>
    </source>
</reference>
<protein>
    <submittedName>
        <fullName evidence="2">Uncharacterized protein</fullName>
    </submittedName>
</protein>
<feature type="region of interest" description="Disordered" evidence="1">
    <location>
        <begin position="133"/>
        <end position="170"/>
    </location>
</feature>
<gene>
    <name evidence="2" type="ORF">Taro_010492</name>
</gene>
<evidence type="ECO:0000313" key="3">
    <source>
        <dbReference type="Proteomes" id="UP000652761"/>
    </source>
</evidence>
<feature type="compositionally biased region" description="Low complexity" evidence="1">
    <location>
        <begin position="80"/>
        <end position="102"/>
    </location>
</feature>
<dbReference type="Proteomes" id="UP000652761">
    <property type="component" value="Unassembled WGS sequence"/>
</dbReference>
<evidence type="ECO:0000256" key="1">
    <source>
        <dbReference type="SAM" id="MobiDB-lite"/>
    </source>
</evidence>
<comment type="caution">
    <text evidence="2">The sequence shown here is derived from an EMBL/GenBank/DDBJ whole genome shotgun (WGS) entry which is preliminary data.</text>
</comment>
<name>A0A843TZ26_COLES</name>
<feature type="region of interest" description="Disordered" evidence="1">
    <location>
        <begin position="72"/>
        <end position="103"/>
    </location>
</feature>
<keyword evidence="3" id="KW-1185">Reference proteome</keyword>
<dbReference type="AlphaFoldDB" id="A0A843TZ26"/>
<proteinExistence type="predicted"/>
<evidence type="ECO:0000313" key="2">
    <source>
        <dbReference type="EMBL" id="MQL78072.1"/>
    </source>
</evidence>
<accession>A0A843TZ26</accession>
<sequence>MVLVAGLVSARDLGGELAIISVDGNGSRRKSRCGHAGLRRRFPLGIGASSGEGRADGRAMLPSSATSTMAARGGSFLTASSPDVSSTHSMSPSSSLASPFDSIRSRDRPEAHCEVEEIVELEWLPSPLRWRPSPAGRGGAHGPVRWSRHASTTRSSVPTAEEAIPSEVLA</sequence>
<organism evidence="2 3">
    <name type="scientific">Colocasia esculenta</name>
    <name type="common">Wild taro</name>
    <name type="synonym">Arum esculentum</name>
    <dbReference type="NCBI Taxonomy" id="4460"/>
    <lineage>
        <taxon>Eukaryota</taxon>
        <taxon>Viridiplantae</taxon>
        <taxon>Streptophyta</taxon>
        <taxon>Embryophyta</taxon>
        <taxon>Tracheophyta</taxon>
        <taxon>Spermatophyta</taxon>
        <taxon>Magnoliopsida</taxon>
        <taxon>Liliopsida</taxon>
        <taxon>Araceae</taxon>
        <taxon>Aroideae</taxon>
        <taxon>Colocasieae</taxon>
        <taxon>Colocasia</taxon>
    </lineage>
</organism>
<feature type="compositionally biased region" description="Polar residues" evidence="1">
    <location>
        <begin position="149"/>
        <end position="158"/>
    </location>
</feature>
<dbReference type="EMBL" id="NMUH01000380">
    <property type="protein sequence ID" value="MQL78072.1"/>
    <property type="molecule type" value="Genomic_DNA"/>
</dbReference>